<reference evidence="1 2" key="1">
    <citation type="submission" date="2017-01" db="EMBL/GenBank/DDBJ databases">
        <authorList>
            <person name="Wolfgang W.J."/>
            <person name="Cole J."/>
            <person name="Wroblewski D."/>
            <person name="Mcginnis J."/>
            <person name="Musser K.A."/>
        </authorList>
    </citation>
    <scope>NUCLEOTIDE SEQUENCE [LARGE SCALE GENOMIC DNA]</scope>
    <source>
        <strain evidence="1 2">93087</strain>
    </source>
</reference>
<sequence>MFRLLYSGRIESLRPLQNPHLRRISALCAARSLAYLHDMSALAALLRLELHPHLEVLQRSQSDFTWCRLFI</sequence>
<name>A0ABX3WND5_9NEIS</name>
<protein>
    <submittedName>
        <fullName evidence="1">Signal peptidase</fullName>
    </submittedName>
</protein>
<comment type="caution">
    <text evidence="1">The sequence shown here is derived from an EMBL/GenBank/DDBJ whole genome shotgun (WGS) entry which is preliminary data.</text>
</comment>
<gene>
    <name evidence="1" type="ORF">BV913_04810</name>
</gene>
<organism evidence="1 2">
    <name type="scientific">Neisseria dumasiana</name>
    <dbReference type="NCBI Taxonomy" id="1931275"/>
    <lineage>
        <taxon>Bacteria</taxon>
        <taxon>Pseudomonadati</taxon>
        <taxon>Pseudomonadota</taxon>
        <taxon>Betaproteobacteria</taxon>
        <taxon>Neisseriales</taxon>
        <taxon>Neisseriaceae</taxon>
        <taxon>Neisseria</taxon>
    </lineage>
</organism>
<dbReference type="RefSeq" id="WP_096777389.1">
    <property type="nucleotide sequence ID" value="NZ_CP091509.1"/>
</dbReference>
<dbReference type="EMBL" id="MTAC01000009">
    <property type="protein sequence ID" value="OSI35529.1"/>
    <property type="molecule type" value="Genomic_DNA"/>
</dbReference>
<proteinExistence type="predicted"/>
<keyword evidence="2" id="KW-1185">Reference proteome</keyword>
<evidence type="ECO:0000313" key="2">
    <source>
        <dbReference type="Proteomes" id="UP000193346"/>
    </source>
</evidence>
<evidence type="ECO:0000313" key="1">
    <source>
        <dbReference type="EMBL" id="OSI35529.1"/>
    </source>
</evidence>
<dbReference type="Proteomes" id="UP000193346">
    <property type="component" value="Unassembled WGS sequence"/>
</dbReference>
<accession>A0ABX3WND5</accession>